<dbReference type="OrthoDB" id="6134459at2759"/>
<protein>
    <submittedName>
        <fullName evidence="7">Putative G-coupled receptor Mth-like 1</fullName>
    </submittedName>
</protein>
<dbReference type="InterPro" id="IPR000832">
    <property type="entry name" value="GPCR_2_secretin-like"/>
</dbReference>
<dbReference type="InterPro" id="IPR053231">
    <property type="entry name" value="GPCR_LN-TM7"/>
</dbReference>
<proteinExistence type="predicted"/>
<feature type="domain" description="G-protein coupled receptors family 2 profile 2" evidence="6">
    <location>
        <begin position="266"/>
        <end position="445"/>
    </location>
</feature>
<evidence type="ECO:0000256" key="4">
    <source>
        <dbReference type="ARBA" id="ARBA00023136"/>
    </source>
</evidence>
<gene>
    <name evidence="7" type="ORF">BpHYR1_009492</name>
</gene>
<dbReference type="Pfam" id="PF00002">
    <property type="entry name" value="7tm_2"/>
    <property type="match status" value="1"/>
</dbReference>
<name>A0A3M7QH90_BRAPC</name>
<dbReference type="InterPro" id="IPR017981">
    <property type="entry name" value="GPCR_2-like_7TM"/>
</dbReference>
<keyword evidence="8" id="KW-1185">Reference proteome</keyword>
<dbReference type="EMBL" id="REGN01006123">
    <property type="protein sequence ID" value="RNA10720.1"/>
    <property type="molecule type" value="Genomic_DNA"/>
</dbReference>
<dbReference type="GO" id="GO:0004930">
    <property type="term" value="F:G protein-coupled receptor activity"/>
    <property type="evidence" value="ECO:0007669"/>
    <property type="project" value="InterPro"/>
</dbReference>
<feature type="transmembrane region" description="Helical" evidence="5">
    <location>
        <begin position="268"/>
        <end position="290"/>
    </location>
</feature>
<evidence type="ECO:0000313" key="8">
    <source>
        <dbReference type="Proteomes" id="UP000276133"/>
    </source>
</evidence>
<keyword evidence="3 5" id="KW-1133">Transmembrane helix</keyword>
<dbReference type="STRING" id="10195.A0A3M7QH90"/>
<comment type="subcellular location">
    <subcellularLocation>
        <location evidence="1">Membrane</location>
        <topology evidence="1">Multi-pass membrane protein</topology>
    </subcellularLocation>
</comment>
<keyword evidence="7" id="KW-0675">Receptor</keyword>
<dbReference type="PROSITE" id="PS50261">
    <property type="entry name" value="G_PROTEIN_RECEP_F2_4"/>
    <property type="match status" value="1"/>
</dbReference>
<dbReference type="Proteomes" id="UP000276133">
    <property type="component" value="Unassembled WGS sequence"/>
</dbReference>
<dbReference type="PANTHER" id="PTHR45902:SF1">
    <property type="entry name" value="LATROPHILIN RECEPTOR-LIKE PROTEIN A"/>
    <property type="match status" value="1"/>
</dbReference>
<organism evidence="7 8">
    <name type="scientific">Brachionus plicatilis</name>
    <name type="common">Marine rotifer</name>
    <name type="synonym">Brachionus muelleri</name>
    <dbReference type="NCBI Taxonomy" id="10195"/>
    <lineage>
        <taxon>Eukaryota</taxon>
        <taxon>Metazoa</taxon>
        <taxon>Spiralia</taxon>
        <taxon>Gnathifera</taxon>
        <taxon>Rotifera</taxon>
        <taxon>Eurotatoria</taxon>
        <taxon>Monogononta</taxon>
        <taxon>Pseudotrocha</taxon>
        <taxon>Ploima</taxon>
        <taxon>Brachionidae</taxon>
        <taxon>Brachionus</taxon>
    </lineage>
</organism>
<dbReference type="PRINTS" id="PR00249">
    <property type="entry name" value="GPCRSECRETIN"/>
</dbReference>
<comment type="caution">
    <text evidence="7">The sequence shown here is derived from an EMBL/GenBank/DDBJ whole genome shotgun (WGS) entry which is preliminary data.</text>
</comment>
<keyword evidence="4 5" id="KW-0472">Membrane</keyword>
<dbReference type="PANTHER" id="PTHR45902">
    <property type="entry name" value="LATROPHILIN RECEPTOR-LIKE PROTEIN A"/>
    <property type="match status" value="1"/>
</dbReference>
<dbReference type="AlphaFoldDB" id="A0A3M7QH90"/>
<dbReference type="GO" id="GO:0016020">
    <property type="term" value="C:membrane"/>
    <property type="evidence" value="ECO:0007669"/>
    <property type="project" value="UniProtKB-SubCell"/>
</dbReference>
<evidence type="ECO:0000256" key="2">
    <source>
        <dbReference type="ARBA" id="ARBA00022692"/>
    </source>
</evidence>
<feature type="transmembrane region" description="Helical" evidence="5">
    <location>
        <begin position="302"/>
        <end position="322"/>
    </location>
</feature>
<evidence type="ECO:0000256" key="3">
    <source>
        <dbReference type="ARBA" id="ARBA00022989"/>
    </source>
</evidence>
<dbReference type="CDD" id="cd13952">
    <property type="entry name" value="7tm_classB"/>
    <property type="match status" value="1"/>
</dbReference>
<accession>A0A3M7QH90</accession>
<evidence type="ECO:0000259" key="6">
    <source>
        <dbReference type="PROSITE" id="PS50261"/>
    </source>
</evidence>
<evidence type="ECO:0000256" key="1">
    <source>
        <dbReference type="ARBA" id="ARBA00004141"/>
    </source>
</evidence>
<sequence length="445" mass="51729">MSACDDFCFNKTLPSSQNCFCSECEIFDDCCSDVTPKTTTTLHNYECNSELKDYGTIYTIGKCPDSYQIKKIMLKCVLEPSTIIQSIPVYSYETNKFFKNIFCALCNLKSAKISDLRLFSIETKIKYNASILEHIIEKPWHGYGVYKPENVPWPRKCIKHIDTCLNNFNNSEIISLCSNYTAYRFSESGKLYKNEYCAKCNAPNSTLICSRIRFSFDDYMSLQILFDLRNLKNEIIIEMNVTNVHEKKNFINFTRIKFDEETDLVKKYITIAGQSISIISLIILIVYYFIKKLNKKLPGKIVISLSVSMIFSHVSFIISSILTDSDLILTDNRIYKSINDMFKALVPFLPCFLSGFFLHYFYLSFFIWSNIMAIDLFKMLNSFHQSSIKNTFLKYSICGWSIPAIVAFTMIFKNYDRISYGYRICFISSSFDLWIFFVVPGEDEF</sequence>
<dbReference type="Gene3D" id="1.20.1070.10">
    <property type="entry name" value="Rhodopsin 7-helix transmembrane proteins"/>
    <property type="match status" value="1"/>
</dbReference>
<evidence type="ECO:0000313" key="7">
    <source>
        <dbReference type="EMBL" id="RNA10720.1"/>
    </source>
</evidence>
<evidence type="ECO:0000256" key="5">
    <source>
        <dbReference type="SAM" id="Phobius"/>
    </source>
</evidence>
<dbReference type="GO" id="GO:0007166">
    <property type="term" value="P:cell surface receptor signaling pathway"/>
    <property type="evidence" value="ECO:0007669"/>
    <property type="project" value="InterPro"/>
</dbReference>
<keyword evidence="2 5" id="KW-0812">Transmembrane</keyword>
<reference evidence="7 8" key="1">
    <citation type="journal article" date="2018" name="Sci. Rep.">
        <title>Genomic signatures of local adaptation to the degree of environmental predictability in rotifers.</title>
        <authorList>
            <person name="Franch-Gras L."/>
            <person name="Hahn C."/>
            <person name="Garcia-Roger E.M."/>
            <person name="Carmona M.J."/>
            <person name="Serra M."/>
            <person name="Gomez A."/>
        </authorList>
    </citation>
    <scope>NUCLEOTIDE SEQUENCE [LARGE SCALE GENOMIC DNA]</scope>
    <source>
        <strain evidence="7">HYR1</strain>
    </source>
</reference>
<feature type="transmembrane region" description="Helical" evidence="5">
    <location>
        <begin position="342"/>
        <end position="371"/>
    </location>
</feature>
<feature type="transmembrane region" description="Helical" evidence="5">
    <location>
        <begin position="418"/>
        <end position="439"/>
    </location>
</feature>